<keyword evidence="2" id="KW-0812">Transmembrane</keyword>
<evidence type="ECO:0000313" key="4">
    <source>
        <dbReference type="EMBL" id="GAX47685.1"/>
    </source>
</evidence>
<dbReference type="EMBL" id="BEDT01000003">
    <property type="protein sequence ID" value="GAX47685.1"/>
    <property type="molecule type" value="Genomic_DNA"/>
</dbReference>
<name>A0A224XDG8_9LACT</name>
<feature type="transmembrane region" description="Helical" evidence="2">
    <location>
        <begin position="50"/>
        <end position="75"/>
    </location>
</feature>
<dbReference type="InterPro" id="IPR052710">
    <property type="entry name" value="CAAX_protease"/>
</dbReference>
<comment type="caution">
    <text evidence="4">The sequence shown here is derived from an EMBL/GenBank/DDBJ whole genome shotgun (WGS) entry which is preliminary data.</text>
</comment>
<evidence type="ECO:0000256" key="2">
    <source>
        <dbReference type="SAM" id="Phobius"/>
    </source>
</evidence>
<keyword evidence="2" id="KW-0472">Membrane</keyword>
<evidence type="ECO:0000256" key="1">
    <source>
        <dbReference type="ARBA" id="ARBA00009067"/>
    </source>
</evidence>
<protein>
    <recommendedName>
        <fullName evidence="3">CAAX prenyl protease 2/Lysostaphin resistance protein A-like domain-containing protein</fullName>
    </recommendedName>
</protein>
<feature type="transmembrane region" description="Helical" evidence="2">
    <location>
        <begin position="12"/>
        <end position="29"/>
    </location>
</feature>
<accession>A0A224XDG8</accession>
<evidence type="ECO:0000313" key="5">
    <source>
        <dbReference type="Proteomes" id="UP000218689"/>
    </source>
</evidence>
<organism evidence="4 5">
    <name type="scientific">Pseudolactococcus reticulitermitis</name>
    <dbReference type="NCBI Taxonomy" id="2025039"/>
    <lineage>
        <taxon>Bacteria</taxon>
        <taxon>Bacillati</taxon>
        <taxon>Bacillota</taxon>
        <taxon>Bacilli</taxon>
        <taxon>Lactobacillales</taxon>
        <taxon>Streptococcaceae</taxon>
        <taxon>Pseudolactococcus</taxon>
    </lineage>
</organism>
<proteinExistence type="inferred from homology"/>
<keyword evidence="2" id="KW-1133">Transmembrane helix</keyword>
<gene>
    <name evidence="4" type="ORF">RsY01_1286</name>
</gene>
<comment type="similarity">
    <text evidence="1">Belongs to the UPF0177 family.</text>
</comment>
<dbReference type="PANTHER" id="PTHR36435">
    <property type="entry name" value="SLR1288 PROTEIN"/>
    <property type="match status" value="1"/>
</dbReference>
<dbReference type="GO" id="GO:0005886">
    <property type="term" value="C:plasma membrane"/>
    <property type="evidence" value="ECO:0007669"/>
    <property type="project" value="UniProtKB-SubCell"/>
</dbReference>
<evidence type="ECO:0000259" key="3">
    <source>
        <dbReference type="Pfam" id="PF02517"/>
    </source>
</evidence>
<dbReference type="AlphaFoldDB" id="A0A224XDG8"/>
<sequence>MASNLFNLEYTTSLTVINSSLVILFCLLTRCLAKKMGLTDFKLKISVPKFIGVVALGAVCLSVASIIGSIIFANSGEATTANQQMIENVLKTVPLLPHVLTLVFLAPIVEEVIFRGLVIGKLSSKYRWIGCLLSIELFGLSHNPTNLGSWLTYGGMGKF</sequence>
<dbReference type="Pfam" id="PF02517">
    <property type="entry name" value="Rce1-like"/>
    <property type="match status" value="1"/>
</dbReference>
<dbReference type="RefSeq" id="WP_094784734.1">
    <property type="nucleotide sequence ID" value="NZ_BEDT01000003.1"/>
</dbReference>
<keyword evidence="5" id="KW-1185">Reference proteome</keyword>
<feature type="domain" description="CAAX prenyl protease 2/Lysostaphin resistance protein A-like" evidence="3">
    <location>
        <begin position="95"/>
        <end position="157"/>
    </location>
</feature>
<dbReference type="Proteomes" id="UP000218689">
    <property type="component" value="Unassembled WGS sequence"/>
</dbReference>
<dbReference type="GO" id="GO:0080120">
    <property type="term" value="P:CAAX-box protein maturation"/>
    <property type="evidence" value="ECO:0007669"/>
    <property type="project" value="UniProtKB-ARBA"/>
</dbReference>
<dbReference type="InterPro" id="IPR003675">
    <property type="entry name" value="Rce1/LyrA-like_dom"/>
</dbReference>
<feature type="transmembrane region" description="Helical" evidence="2">
    <location>
        <begin position="95"/>
        <end position="118"/>
    </location>
</feature>
<dbReference type="GO" id="GO:0004175">
    <property type="term" value="F:endopeptidase activity"/>
    <property type="evidence" value="ECO:0007669"/>
    <property type="project" value="UniProtKB-ARBA"/>
</dbReference>
<dbReference type="PANTHER" id="PTHR36435:SF1">
    <property type="entry name" value="CAAX AMINO TERMINAL PROTEASE FAMILY PROTEIN"/>
    <property type="match status" value="1"/>
</dbReference>
<reference evidence="5" key="1">
    <citation type="submission" date="2017-08" db="EMBL/GenBank/DDBJ databases">
        <title>Draft genome sequence of Lactococcus sp. strain Rs-Y01, isolated from the gut of the lower termite Reticulitermes speratus.</title>
        <authorList>
            <person name="Ohkuma M."/>
            <person name="Yuki M."/>
        </authorList>
    </citation>
    <scope>NUCLEOTIDE SEQUENCE [LARGE SCALE GENOMIC DNA]</scope>
    <source>
        <strain evidence="5">Rs-Y01</strain>
    </source>
</reference>